<reference evidence="1" key="1">
    <citation type="submission" date="2023-03" db="EMBL/GenBank/DDBJ databases">
        <title>Massive genome expansion in bonnet fungi (Mycena s.s.) driven by repeated elements and novel gene families across ecological guilds.</title>
        <authorList>
            <consortium name="Lawrence Berkeley National Laboratory"/>
            <person name="Harder C.B."/>
            <person name="Miyauchi S."/>
            <person name="Viragh M."/>
            <person name="Kuo A."/>
            <person name="Thoen E."/>
            <person name="Andreopoulos B."/>
            <person name="Lu D."/>
            <person name="Skrede I."/>
            <person name="Drula E."/>
            <person name="Henrissat B."/>
            <person name="Morin E."/>
            <person name="Kohler A."/>
            <person name="Barry K."/>
            <person name="LaButti K."/>
            <person name="Morin E."/>
            <person name="Salamov A."/>
            <person name="Lipzen A."/>
            <person name="Mereny Z."/>
            <person name="Hegedus B."/>
            <person name="Baldrian P."/>
            <person name="Stursova M."/>
            <person name="Weitz H."/>
            <person name="Taylor A."/>
            <person name="Grigoriev I.V."/>
            <person name="Nagy L.G."/>
            <person name="Martin F."/>
            <person name="Kauserud H."/>
        </authorList>
    </citation>
    <scope>NUCLEOTIDE SEQUENCE</scope>
    <source>
        <strain evidence="1">CBHHK182m</strain>
    </source>
</reference>
<dbReference type="EMBL" id="JARKIB010000088">
    <property type="protein sequence ID" value="KAJ7744197.1"/>
    <property type="molecule type" value="Genomic_DNA"/>
</dbReference>
<dbReference type="Proteomes" id="UP001215598">
    <property type="component" value="Unassembled WGS sequence"/>
</dbReference>
<gene>
    <name evidence="1" type="ORF">B0H16DRAFT_995676</name>
</gene>
<evidence type="ECO:0000313" key="2">
    <source>
        <dbReference type="Proteomes" id="UP001215598"/>
    </source>
</evidence>
<dbReference type="AlphaFoldDB" id="A0AAD7IJD0"/>
<protein>
    <submittedName>
        <fullName evidence="1">Uncharacterized protein</fullName>
    </submittedName>
</protein>
<dbReference type="Gene3D" id="3.30.9.30">
    <property type="match status" value="1"/>
</dbReference>
<sequence>MLWPSDYPRPLRSTRFRPEPPAEYLLTEVVQSFFTSLTPPTTKLKYLHRGILSALHVCRILTSRQVFEFHAIKSSRNPCISWSLTAAWAASFCLGRTGHKVTVLESALRISEVGAGIQISPNLSRLLIRWVLGDDLPFVSRHKE</sequence>
<dbReference type="InterPro" id="IPR036188">
    <property type="entry name" value="FAD/NAD-bd_sf"/>
</dbReference>
<keyword evidence="2" id="KW-1185">Reference proteome</keyword>
<comment type="caution">
    <text evidence="1">The sequence shown here is derived from an EMBL/GenBank/DDBJ whole genome shotgun (WGS) entry which is preliminary data.</text>
</comment>
<proteinExistence type="predicted"/>
<name>A0AAD7IJD0_9AGAR</name>
<evidence type="ECO:0000313" key="1">
    <source>
        <dbReference type="EMBL" id="KAJ7744197.1"/>
    </source>
</evidence>
<dbReference type="Gene3D" id="3.50.50.60">
    <property type="entry name" value="FAD/NAD(P)-binding domain"/>
    <property type="match status" value="1"/>
</dbReference>
<organism evidence="1 2">
    <name type="scientific">Mycena metata</name>
    <dbReference type="NCBI Taxonomy" id="1033252"/>
    <lineage>
        <taxon>Eukaryota</taxon>
        <taxon>Fungi</taxon>
        <taxon>Dikarya</taxon>
        <taxon>Basidiomycota</taxon>
        <taxon>Agaricomycotina</taxon>
        <taxon>Agaricomycetes</taxon>
        <taxon>Agaricomycetidae</taxon>
        <taxon>Agaricales</taxon>
        <taxon>Marasmiineae</taxon>
        <taxon>Mycenaceae</taxon>
        <taxon>Mycena</taxon>
    </lineage>
</organism>
<accession>A0AAD7IJD0</accession>